<name>A0A8C4XW88_9SAUR</name>
<dbReference type="PANTHER" id="PTHR24393">
    <property type="entry name" value="ZINC FINGER PROTEIN"/>
    <property type="match status" value="1"/>
</dbReference>
<keyword evidence="5" id="KW-0862">Zinc</keyword>
<dbReference type="PROSITE" id="PS00028">
    <property type="entry name" value="ZINC_FINGER_C2H2_1"/>
    <property type="match status" value="3"/>
</dbReference>
<evidence type="ECO:0000259" key="9">
    <source>
        <dbReference type="PROSITE" id="PS50157"/>
    </source>
</evidence>
<dbReference type="InterPro" id="IPR036236">
    <property type="entry name" value="Znf_C2H2_sf"/>
</dbReference>
<dbReference type="GO" id="GO:0001228">
    <property type="term" value="F:DNA-binding transcription activator activity, RNA polymerase II-specific"/>
    <property type="evidence" value="ECO:0007669"/>
    <property type="project" value="TreeGrafter"/>
</dbReference>
<evidence type="ECO:0000256" key="4">
    <source>
        <dbReference type="ARBA" id="ARBA00022771"/>
    </source>
</evidence>
<dbReference type="GO" id="GO:0008270">
    <property type="term" value="F:zinc ion binding"/>
    <property type="evidence" value="ECO:0007669"/>
    <property type="project" value="UniProtKB-KW"/>
</dbReference>
<evidence type="ECO:0000256" key="2">
    <source>
        <dbReference type="ARBA" id="ARBA00022723"/>
    </source>
</evidence>
<dbReference type="FunFam" id="3.30.160.60:FF:002343">
    <property type="entry name" value="Zinc finger protein 33A"/>
    <property type="match status" value="3"/>
</dbReference>
<dbReference type="GeneTree" id="ENSGT00940000162179"/>
<evidence type="ECO:0000256" key="1">
    <source>
        <dbReference type="ARBA" id="ARBA00006991"/>
    </source>
</evidence>
<dbReference type="FunFam" id="3.30.160.60:FF:001119">
    <property type="entry name" value="zinc finger protein 408"/>
    <property type="match status" value="1"/>
</dbReference>
<dbReference type="PANTHER" id="PTHR24393:SF100">
    <property type="entry name" value="ZINC FINGER PROTEIN-RELATED"/>
    <property type="match status" value="1"/>
</dbReference>
<dbReference type="SMART" id="SM00355">
    <property type="entry name" value="ZnF_C2H2"/>
    <property type="match status" value="5"/>
</dbReference>
<organism evidence="10 11">
    <name type="scientific">Gopherus evgoodei</name>
    <name type="common">Goodes thornscrub tortoise</name>
    <dbReference type="NCBI Taxonomy" id="1825980"/>
    <lineage>
        <taxon>Eukaryota</taxon>
        <taxon>Metazoa</taxon>
        <taxon>Chordata</taxon>
        <taxon>Craniata</taxon>
        <taxon>Vertebrata</taxon>
        <taxon>Euteleostomi</taxon>
        <taxon>Archelosauria</taxon>
        <taxon>Testudinata</taxon>
        <taxon>Testudines</taxon>
        <taxon>Cryptodira</taxon>
        <taxon>Durocryptodira</taxon>
        <taxon>Testudinoidea</taxon>
        <taxon>Testudinidae</taxon>
        <taxon>Gopherus</taxon>
    </lineage>
</organism>
<accession>A0A8C4XW88</accession>
<feature type="domain" description="C2H2-type" evidence="9">
    <location>
        <begin position="174"/>
        <end position="201"/>
    </location>
</feature>
<proteinExistence type="inferred from homology"/>
<evidence type="ECO:0000313" key="11">
    <source>
        <dbReference type="Proteomes" id="UP000694390"/>
    </source>
</evidence>
<keyword evidence="6" id="KW-0539">Nucleus</keyword>
<evidence type="ECO:0000256" key="8">
    <source>
        <dbReference type="SAM" id="MobiDB-lite"/>
    </source>
</evidence>
<dbReference type="AlphaFoldDB" id="A0A8C4XW88"/>
<dbReference type="OrthoDB" id="9198690at2759"/>
<protein>
    <recommendedName>
        <fullName evidence="9">C2H2-type domain-containing protein</fullName>
    </recommendedName>
</protein>
<evidence type="ECO:0000256" key="5">
    <source>
        <dbReference type="ARBA" id="ARBA00022833"/>
    </source>
</evidence>
<comment type="similarity">
    <text evidence="1">Belongs to the krueppel C2H2-type zinc-finger protein family.</text>
</comment>
<sequence length="316" mass="34951">MNPCPQNFSEKRILSPKTGCSDSTPDLIHQIELGEAELWIWDAEDSKESSGPESRSSAGHGILAGTRTQSECGESTAETQEPTAHRGIHAQDAVHPWGKLSQRPDLATHQRFPIGRCHRQCSDGDKRFSNLSALTQHQRMHTGEQPLCCADCGKSFAESSKLSRQRTHTREQTYQCTNCGKSFAHNSSLTVHQRTHTGEQPHHCTNCGKGFSQIGHLRIHERTHTGERPHQCTKCGKSFAHNSSLRVHQHAHTREQPNSCHNCSKNFGSAHAVTKSEHAHWGAAIPMHCLQQKLCTQLAPKNTPAHSSRGAALQLC</sequence>
<keyword evidence="4 7" id="KW-0863">Zinc-finger</keyword>
<evidence type="ECO:0000256" key="7">
    <source>
        <dbReference type="PROSITE-ProRule" id="PRU00042"/>
    </source>
</evidence>
<feature type="region of interest" description="Disordered" evidence="8">
    <location>
        <begin position="44"/>
        <end position="88"/>
    </location>
</feature>
<dbReference type="Pfam" id="PF00096">
    <property type="entry name" value="zf-C2H2"/>
    <property type="match status" value="3"/>
</dbReference>
<feature type="domain" description="C2H2-type" evidence="9">
    <location>
        <begin position="230"/>
        <end position="257"/>
    </location>
</feature>
<keyword evidence="2" id="KW-0479">Metal-binding</keyword>
<evidence type="ECO:0000313" key="10">
    <source>
        <dbReference type="Ensembl" id="ENSGEVP00005001273.1"/>
    </source>
</evidence>
<feature type="compositionally biased region" description="Polar residues" evidence="8">
    <location>
        <begin position="66"/>
        <end position="82"/>
    </location>
</feature>
<feature type="domain" description="C2H2-type" evidence="9">
    <location>
        <begin position="147"/>
        <end position="173"/>
    </location>
</feature>
<dbReference type="GO" id="GO:0000978">
    <property type="term" value="F:RNA polymerase II cis-regulatory region sequence-specific DNA binding"/>
    <property type="evidence" value="ECO:0007669"/>
    <property type="project" value="TreeGrafter"/>
</dbReference>
<dbReference type="GO" id="GO:0005634">
    <property type="term" value="C:nucleus"/>
    <property type="evidence" value="ECO:0007669"/>
    <property type="project" value="TreeGrafter"/>
</dbReference>
<dbReference type="Gene3D" id="3.30.160.60">
    <property type="entry name" value="Classic Zinc Finger"/>
    <property type="match status" value="5"/>
</dbReference>
<feature type="domain" description="C2H2-type" evidence="9">
    <location>
        <begin position="202"/>
        <end position="229"/>
    </location>
</feature>
<dbReference type="Ensembl" id="ENSGEVT00005001346.1">
    <property type="protein sequence ID" value="ENSGEVP00005001273.1"/>
    <property type="gene ID" value="ENSGEVG00005000991.1"/>
</dbReference>
<feature type="domain" description="C2H2-type" evidence="9">
    <location>
        <begin position="119"/>
        <end position="146"/>
    </location>
</feature>
<keyword evidence="3" id="KW-0677">Repeat</keyword>
<reference evidence="10" key="1">
    <citation type="submission" date="2025-08" db="UniProtKB">
        <authorList>
            <consortium name="Ensembl"/>
        </authorList>
    </citation>
    <scope>IDENTIFICATION</scope>
</reference>
<dbReference type="SUPFAM" id="SSF57667">
    <property type="entry name" value="beta-beta-alpha zinc fingers"/>
    <property type="match status" value="3"/>
</dbReference>
<keyword evidence="11" id="KW-1185">Reference proteome</keyword>
<reference evidence="10" key="2">
    <citation type="submission" date="2025-09" db="UniProtKB">
        <authorList>
            <consortium name="Ensembl"/>
        </authorList>
    </citation>
    <scope>IDENTIFICATION</scope>
</reference>
<evidence type="ECO:0000256" key="3">
    <source>
        <dbReference type="ARBA" id="ARBA00022737"/>
    </source>
</evidence>
<dbReference type="PROSITE" id="PS50157">
    <property type="entry name" value="ZINC_FINGER_C2H2_2"/>
    <property type="match status" value="5"/>
</dbReference>
<evidence type="ECO:0000256" key="6">
    <source>
        <dbReference type="ARBA" id="ARBA00023242"/>
    </source>
</evidence>
<feature type="region of interest" description="Disordered" evidence="8">
    <location>
        <begin position="1"/>
        <end position="22"/>
    </location>
</feature>
<dbReference type="Proteomes" id="UP000694390">
    <property type="component" value="Unassembled WGS sequence"/>
</dbReference>
<dbReference type="InterPro" id="IPR013087">
    <property type="entry name" value="Znf_C2H2_type"/>
</dbReference>